<feature type="domain" description="ABC transmembrane type-1" evidence="9">
    <location>
        <begin position="69"/>
        <end position="270"/>
    </location>
</feature>
<dbReference type="PANTHER" id="PTHR43357:SF3">
    <property type="entry name" value="FE(3+)-TRANSPORT SYSTEM PERMEASE PROTEIN FBPB 2"/>
    <property type="match status" value="1"/>
</dbReference>
<keyword evidence="2 8" id="KW-0813">Transport</keyword>
<dbReference type="AlphaFoldDB" id="A0A939ED32"/>
<dbReference type="GO" id="GO:0055085">
    <property type="term" value="P:transmembrane transport"/>
    <property type="evidence" value="ECO:0007669"/>
    <property type="project" value="InterPro"/>
</dbReference>
<organism evidence="10 11">
    <name type="scientific">Roseibium aggregatum</name>
    <dbReference type="NCBI Taxonomy" id="187304"/>
    <lineage>
        <taxon>Bacteria</taxon>
        <taxon>Pseudomonadati</taxon>
        <taxon>Pseudomonadota</taxon>
        <taxon>Alphaproteobacteria</taxon>
        <taxon>Hyphomicrobiales</taxon>
        <taxon>Stappiaceae</taxon>
        <taxon>Roseibium</taxon>
    </lineage>
</organism>
<comment type="caution">
    <text evidence="10">The sequence shown here is derived from an EMBL/GenBank/DDBJ whole genome shotgun (WGS) entry which is preliminary data.</text>
</comment>
<feature type="transmembrane region" description="Helical" evidence="8">
    <location>
        <begin position="296"/>
        <end position="327"/>
    </location>
</feature>
<keyword evidence="5 8" id="KW-0812">Transmembrane</keyword>
<comment type="subcellular location">
    <subcellularLocation>
        <location evidence="1">Cell inner membrane</location>
        <topology evidence="1">Multi-pass membrane protein</topology>
    </subcellularLocation>
    <subcellularLocation>
        <location evidence="8">Cell membrane</location>
        <topology evidence="8">Multi-pass membrane protein</topology>
    </subcellularLocation>
</comment>
<keyword evidence="7 8" id="KW-0472">Membrane</keyword>
<feature type="transmembrane region" description="Helical" evidence="8">
    <location>
        <begin position="194"/>
        <end position="218"/>
    </location>
</feature>
<dbReference type="CDD" id="cd06261">
    <property type="entry name" value="TM_PBP2"/>
    <property type="match status" value="2"/>
</dbReference>
<gene>
    <name evidence="10" type="ORF">JF539_08400</name>
</gene>
<keyword evidence="4" id="KW-0997">Cell inner membrane</keyword>
<keyword evidence="6 8" id="KW-1133">Transmembrane helix</keyword>
<keyword evidence="3" id="KW-1003">Cell membrane</keyword>
<evidence type="ECO:0000256" key="4">
    <source>
        <dbReference type="ARBA" id="ARBA00022519"/>
    </source>
</evidence>
<feature type="transmembrane region" description="Helical" evidence="8">
    <location>
        <begin position="475"/>
        <end position="497"/>
    </location>
</feature>
<evidence type="ECO:0000256" key="7">
    <source>
        <dbReference type="ARBA" id="ARBA00023136"/>
    </source>
</evidence>
<feature type="transmembrane region" description="Helical" evidence="8">
    <location>
        <begin position="255"/>
        <end position="276"/>
    </location>
</feature>
<reference evidence="10" key="1">
    <citation type="submission" date="2020-12" db="EMBL/GenBank/DDBJ databases">
        <title>Oil enriched cultivation method for isolating marine PHA-producing bacteria.</title>
        <authorList>
            <person name="Zheng W."/>
            <person name="Yu S."/>
            <person name="Huang Y."/>
        </authorList>
    </citation>
    <scope>NUCLEOTIDE SEQUENCE</scope>
    <source>
        <strain evidence="10">SY-2-12</strain>
    </source>
</reference>
<evidence type="ECO:0000313" key="11">
    <source>
        <dbReference type="Proteomes" id="UP000664096"/>
    </source>
</evidence>
<evidence type="ECO:0000256" key="6">
    <source>
        <dbReference type="ARBA" id="ARBA00022989"/>
    </source>
</evidence>
<evidence type="ECO:0000256" key="3">
    <source>
        <dbReference type="ARBA" id="ARBA00022475"/>
    </source>
</evidence>
<proteinExistence type="inferred from homology"/>
<dbReference type="Gene3D" id="1.10.3720.10">
    <property type="entry name" value="MetI-like"/>
    <property type="match status" value="2"/>
</dbReference>
<feature type="transmembrane region" description="Helical" evidence="8">
    <location>
        <begin position="363"/>
        <end position="385"/>
    </location>
</feature>
<feature type="transmembrane region" description="Helical" evidence="8">
    <location>
        <begin position="103"/>
        <end position="125"/>
    </location>
</feature>
<dbReference type="GO" id="GO:0005886">
    <property type="term" value="C:plasma membrane"/>
    <property type="evidence" value="ECO:0007669"/>
    <property type="project" value="UniProtKB-SubCell"/>
</dbReference>
<evidence type="ECO:0000313" key="10">
    <source>
        <dbReference type="EMBL" id="MBN9670357.1"/>
    </source>
</evidence>
<protein>
    <submittedName>
        <fullName evidence="10">Iron ABC transporter permease</fullName>
    </submittedName>
</protein>
<feature type="transmembrane region" description="Helical" evidence="8">
    <location>
        <begin position="73"/>
        <end position="96"/>
    </location>
</feature>
<feature type="transmembrane region" description="Helical" evidence="8">
    <location>
        <begin position="503"/>
        <end position="522"/>
    </location>
</feature>
<feature type="transmembrane region" description="Helical" evidence="8">
    <location>
        <begin position="534"/>
        <end position="558"/>
    </location>
</feature>
<dbReference type="EMBL" id="JAEKJZ010000001">
    <property type="protein sequence ID" value="MBN9670357.1"/>
    <property type="molecule type" value="Genomic_DNA"/>
</dbReference>
<evidence type="ECO:0000256" key="2">
    <source>
        <dbReference type="ARBA" id="ARBA00022448"/>
    </source>
</evidence>
<evidence type="ECO:0000256" key="1">
    <source>
        <dbReference type="ARBA" id="ARBA00004429"/>
    </source>
</evidence>
<dbReference type="RefSeq" id="WP_207139847.1">
    <property type="nucleotide sequence ID" value="NZ_JAEKJZ010000001.1"/>
</dbReference>
<evidence type="ECO:0000256" key="8">
    <source>
        <dbReference type="RuleBase" id="RU363032"/>
    </source>
</evidence>
<sequence>MAGGSVATGAEGSSFLKWTATLGLLIVVAVPCLFIVVQAIFPEFGSGSFAAPFSLFFKTLADPDLFGLAGNTLILGVGTVVCAAILAVPIAALRALFRVPGALIWDALLLVPFMIPPYIAALGWIMTLQPRGYLEQVAGFNLAPLLFSVYGIMLIMGLNTFSVVYFVLSRTFETIGARYSDVGRVFGAGQWKSFWRITFPLAMPGLAASLLLVFAMSIEEYGTPAALGRRIGFEVLVTGIENRISEWPIDLPGAATLSLVLVSMALAAFTLQRWLLTRRDYRIVSGKPQASDKRRLGVWALPVVALFAFLSFLATGLPILAILATALTRTISGGLTPSNFGLDNFRELLGSGSDGLVALGNSLALGVTTALLAGLLGAITAYSVVKGRGRFRIVLDALSITPNSLPGVVVAVGIILAWNQPWLPVTPYNTPFILLLAYICILLPQPVRYATASLHQLGDNLEAAARVSGSGPLRAFVRIVLPLILPSMVTAMILVFAVASRELVASLLVAPIGFQTIAVYIWQQFDQGSAGLGMAMAFCALVITTLIPLVLVSLMRWISKGTVAGLN</sequence>
<feature type="transmembrane region" description="Helical" evidence="8">
    <location>
        <begin position="397"/>
        <end position="418"/>
    </location>
</feature>
<evidence type="ECO:0000259" key="9">
    <source>
        <dbReference type="PROSITE" id="PS50928"/>
    </source>
</evidence>
<dbReference type="Pfam" id="PF00528">
    <property type="entry name" value="BPD_transp_1"/>
    <property type="match status" value="2"/>
</dbReference>
<accession>A0A939ED32</accession>
<evidence type="ECO:0000256" key="5">
    <source>
        <dbReference type="ARBA" id="ARBA00022692"/>
    </source>
</evidence>
<dbReference type="PROSITE" id="PS50928">
    <property type="entry name" value="ABC_TM1"/>
    <property type="match status" value="2"/>
</dbReference>
<dbReference type="InterPro" id="IPR035906">
    <property type="entry name" value="MetI-like_sf"/>
</dbReference>
<feature type="transmembrane region" description="Helical" evidence="8">
    <location>
        <begin position="15"/>
        <end position="37"/>
    </location>
</feature>
<dbReference type="PANTHER" id="PTHR43357">
    <property type="entry name" value="INNER MEMBRANE ABC TRANSPORTER PERMEASE PROTEIN YDCV"/>
    <property type="match status" value="1"/>
</dbReference>
<name>A0A939ED32_9HYPH</name>
<feature type="transmembrane region" description="Helical" evidence="8">
    <location>
        <begin position="145"/>
        <end position="168"/>
    </location>
</feature>
<dbReference type="InterPro" id="IPR000515">
    <property type="entry name" value="MetI-like"/>
</dbReference>
<comment type="similarity">
    <text evidence="8">Belongs to the binding-protein-dependent transport system permease family.</text>
</comment>
<feature type="domain" description="ABC transmembrane type-1" evidence="9">
    <location>
        <begin position="359"/>
        <end position="551"/>
    </location>
</feature>
<dbReference type="Proteomes" id="UP000664096">
    <property type="component" value="Unassembled WGS sequence"/>
</dbReference>
<dbReference type="SUPFAM" id="SSF161098">
    <property type="entry name" value="MetI-like"/>
    <property type="match status" value="2"/>
</dbReference>